<evidence type="ECO:0000313" key="2">
    <source>
        <dbReference type="EMBL" id="NWN92113.1"/>
    </source>
</evidence>
<dbReference type="InterPro" id="IPR036411">
    <property type="entry name" value="TorD-like_sf"/>
</dbReference>
<dbReference type="InterPro" id="IPR050289">
    <property type="entry name" value="TorD/DmsD_chaperones"/>
</dbReference>
<name>A0A851HSY6_9GAMM</name>
<protein>
    <submittedName>
        <fullName evidence="2">Uncharacterized protein</fullName>
    </submittedName>
</protein>
<evidence type="ECO:0000313" key="3">
    <source>
        <dbReference type="Proteomes" id="UP000536442"/>
    </source>
</evidence>
<accession>A0A851HSY6</accession>
<dbReference type="Gene3D" id="1.10.3480.10">
    <property type="entry name" value="TorD-like"/>
    <property type="match status" value="1"/>
</dbReference>
<dbReference type="EMBL" id="JABEVQ010000005">
    <property type="protein sequence ID" value="NWN92113.1"/>
    <property type="molecule type" value="Genomic_DNA"/>
</dbReference>
<evidence type="ECO:0000256" key="1">
    <source>
        <dbReference type="ARBA" id="ARBA00023186"/>
    </source>
</evidence>
<dbReference type="Pfam" id="PF02613">
    <property type="entry name" value="Nitrate_red_del"/>
    <property type="match status" value="1"/>
</dbReference>
<comment type="caution">
    <text evidence="2">The sequence shown here is derived from an EMBL/GenBank/DDBJ whole genome shotgun (WGS) entry which is preliminary data.</text>
</comment>
<dbReference type="PANTHER" id="PTHR34227">
    <property type="entry name" value="CHAPERONE PROTEIN YCDY"/>
    <property type="match status" value="1"/>
</dbReference>
<gene>
    <name evidence="2" type="ORF">HLV39_11475</name>
</gene>
<dbReference type="AlphaFoldDB" id="A0A851HSY6"/>
<keyword evidence="1" id="KW-0143">Chaperone</keyword>
<organism evidence="2 3">
    <name type="scientific">Marinobacter adhaerens</name>
    <dbReference type="NCBI Taxonomy" id="1033846"/>
    <lineage>
        <taxon>Bacteria</taxon>
        <taxon>Pseudomonadati</taxon>
        <taxon>Pseudomonadota</taxon>
        <taxon>Gammaproteobacteria</taxon>
        <taxon>Pseudomonadales</taxon>
        <taxon>Marinobacteraceae</taxon>
        <taxon>Marinobacter</taxon>
    </lineage>
</organism>
<dbReference type="InterPro" id="IPR020945">
    <property type="entry name" value="DMSO/NO3_reduct_chaperone"/>
</dbReference>
<dbReference type="Proteomes" id="UP000536442">
    <property type="component" value="Unassembled WGS sequence"/>
</dbReference>
<reference evidence="2 3" key="1">
    <citation type="submission" date="2020-03" db="EMBL/GenBank/DDBJ databases">
        <title>Metagenomic, metatranscriptomic, and metabolomic analyses revealed the key microbes and metabolic features during the fermentation of ganjang, Korean traditional soy sauce.</title>
        <authorList>
            <person name="Chun B.H."/>
            <person name="Jeon C.O."/>
        </authorList>
    </citation>
    <scope>NUCLEOTIDE SEQUENCE [LARGE SCALE GENOMIC DNA]</scope>
    <source>
        <strain evidence="2 3">KG14</strain>
    </source>
</reference>
<dbReference type="PANTHER" id="PTHR34227:SF11">
    <property type="entry name" value="CHAPERONE PROTEIN TORD"/>
    <property type="match status" value="1"/>
</dbReference>
<dbReference type="SUPFAM" id="SSF89155">
    <property type="entry name" value="TorD-like"/>
    <property type="match status" value="1"/>
</dbReference>
<proteinExistence type="predicted"/>
<keyword evidence="3" id="KW-1185">Reference proteome</keyword>
<sequence length="223" mass="23801">MSQDAITDPDASTLIVAAEWLSGLFMAPMSSQQVAQAGSASGQNALRWIGTQLQAPAAAEALCDKLTQDTPENLAVHLQRRYTALFEGIFRHRAVLPYESAWQENGVPTLGGKPVAEMEAILRDLDVHVSADCCEPADHLAIELAALTAALGGGYTSVTTELVRRLQGWVPGFVQSLENLDPEGFYAGSGKLLLALIRTAQSVLFMTDPAVVSANEQCEGEFA</sequence>